<dbReference type="Pfam" id="PF01730">
    <property type="entry name" value="UreF"/>
    <property type="match status" value="1"/>
</dbReference>
<accession>A0A285RYI0</accession>
<dbReference type="AlphaFoldDB" id="A0A285RYI0"/>
<dbReference type="EMBL" id="OBML01000003">
    <property type="protein sequence ID" value="SOB99527.1"/>
    <property type="molecule type" value="Genomic_DNA"/>
</dbReference>
<dbReference type="PANTHER" id="PTHR33620:SF1">
    <property type="entry name" value="UREASE ACCESSORY PROTEIN F"/>
    <property type="match status" value="1"/>
</dbReference>
<comment type="subcellular location">
    <subcellularLocation>
        <location evidence="3">Cytoplasm</location>
    </subcellularLocation>
</comment>
<dbReference type="HAMAP" id="MF_01385">
    <property type="entry name" value="UreF"/>
    <property type="match status" value="1"/>
</dbReference>
<name>A0A285RYI0_9HYPH</name>
<comment type="similarity">
    <text evidence="3">Belongs to the UreF family.</text>
</comment>
<comment type="function">
    <text evidence="3">Required for maturation of urease via the functional incorporation of the urease nickel metallocenter.</text>
</comment>
<comment type="subunit">
    <text evidence="3">UreD, UreF and UreG form a complex that acts as a GTP-hydrolysis-dependent molecular chaperone, activating the urease apoprotein by helping to assemble the nickel containing metallocenter of UreC. The UreE protein probably delivers the nickel.</text>
</comment>
<evidence type="ECO:0000256" key="3">
    <source>
        <dbReference type="HAMAP-Rule" id="MF_01385"/>
    </source>
</evidence>
<dbReference type="PIRSF" id="PIRSF009467">
    <property type="entry name" value="Ureas_acces_UreF"/>
    <property type="match status" value="1"/>
</dbReference>
<gene>
    <name evidence="3" type="primary">ureF</name>
    <name evidence="4" type="ORF">SAMN05421512_103124</name>
</gene>
<evidence type="ECO:0000256" key="2">
    <source>
        <dbReference type="ARBA" id="ARBA00023186"/>
    </source>
</evidence>
<dbReference type="InterPro" id="IPR038277">
    <property type="entry name" value="UreF_sf"/>
</dbReference>
<dbReference type="PANTHER" id="PTHR33620">
    <property type="entry name" value="UREASE ACCESSORY PROTEIN F"/>
    <property type="match status" value="1"/>
</dbReference>
<keyword evidence="5" id="KW-1185">Reference proteome</keyword>
<evidence type="ECO:0000256" key="1">
    <source>
        <dbReference type="ARBA" id="ARBA00022988"/>
    </source>
</evidence>
<keyword evidence="2 3" id="KW-0143">Chaperone</keyword>
<dbReference type="GO" id="GO:0005737">
    <property type="term" value="C:cytoplasm"/>
    <property type="evidence" value="ECO:0007669"/>
    <property type="project" value="UniProtKB-SubCell"/>
</dbReference>
<proteinExistence type="inferred from homology"/>
<dbReference type="Proteomes" id="UP000219331">
    <property type="component" value="Unassembled WGS sequence"/>
</dbReference>
<organism evidence="4 5">
    <name type="scientific">Stappia indica</name>
    <dbReference type="NCBI Taxonomy" id="538381"/>
    <lineage>
        <taxon>Bacteria</taxon>
        <taxon>Pseudomonadati</taxon>
        <taxon>Pseudomonadota</taxon>
        <taxon>Alphaproteobacteria</taxon>
        <taxon>Hyphomicrobiales</taxon>
        <taxon>Stappiaceae</taxon>
        <taxon>Stappia</taxon>
    </lineage>
</organism>
<reference evidence="4 5" key="1">
    <citation type="submission" date="2017-08" db="EMBL/GenBank/DDBJ databases">
        <authorList>
            <person name="de Groot N.N."/>
        </authorList>
    </citation>
    <scope>NUCLEOTIDE SEQUENCE [LARGE SCALE GENOMIC DNA]</scope>
    <source>
        <strain evidence="4 5">USBA 352</strain>
    </source>
</reference>
<keyword evidence="1 3" id="KW-0996">Nickel insertion</keyword>
<keyword evidence="3" id="KW-0963">Cytoplasm</keyword>
<dbReference type="InterPro" id="IPR002639">
    <property type="entry name" value="UreF"/>
</dbReference>
<dbReference type="Gene3D" id="1.10.4190.10">
    <property type="entry name" value="Urease accessory protein UreF"/>
    <property type="match status" value="1"/>
</dbReference>
<dbReference type="GO" id="GO:0016151">
    <property type="term" value="F:nickel cation binding"/>
    <property type="evidence" value="ECO:0007669"/>
    <property type="project" value="UniProtKB-UniRule"/>
</dbReference>
<evidence type="ECO:0000313" key="4">
    <source>
        <dbReference type="EMBL" id="SOB99527.1"/>
    </source>
</evidence>
<evidence type="ECO:0000313" key="5">
    <source>
        <dbReference type="Proteomes" id="UP000219331"/>
    </source>
</evidence>
<dbReference type="STRING" id="538381.GCA_001696535_04237"/>
<sequence length="250" mass="25821">MTAQLRMAPETAAVAGAGLHALLAWMSPSFPVGAYTYSHGLEWAVEDGTLRDAATLQAWAAGVLRHGAGWSDTLLLVHGMRAATFGDEAAFRELLDLSLALQPSSERRLEATAQGDAFIAAIVGAWPPSADTAATRLFARLTRGEAAVARGGWTYALALAASAAAWGLPAGPVATAFLHAFAANLVSAAVRAVPLGQTDGQRVVNGLGPDVVALSAAALEAPLDEIGGCAFAADIASMKHETQYTRLFRS</sequence>
<protein>
    <recommendedName>
        <fullName evidence="3">Urease accessory protein UreF</fullName>
    </recommendedName>
</protein>